<evidence type="ECO:0000256" key="4">
    <source>
        <dbReference type="ARBA" id="ARBA00022448"/>
    </source>
</evidence>
<dbReference type="AlphaFoldDB" id="A0A7C2V306"/>
<dbReference type="InterPro" id="IPR006471">
    <property type="entry name" value="Formate_DH_gsu"/>
</dbReference>
<dbReference type="NCBIfam" id="TIGR01583">
    <property type="entry name" value="formate-DH-gamm"/>
    <property type="match status" value="1"/>
</dbReference>
<keyword evidence="6" id="KW-0349">Heme</keyword>
<keyword evidence="11" id="KW-0408">Iron</keyword>
<evidence type="ECO:0000256" key="8">
    <source>
        <dbReference type="ARBA" id="ARBA00022723"/>
    </source>
</evidence>
<evidence type="ECO:0000313" key="15">
    <source>
        <dbReference type="EMBL" id="HEW45518.1"/>
    </source>
</evidence>
<organism evidence="15">
    <name type="scientific">Hydrogenobacter sp</name>
    <dbReference type="NCBI Taxonomy" id="2152829"/>
    <lineage>
        <taxon>Bacteria</taxon>
        <taxon>Pseudomonadati</taxon>
        <taxon>Aquificota</taxon>
        <taxon>Aquificia</taxon>
        <taxon>Aquificales</taxon>
        <taxon>Aquificaceae</taxon>
        <taxon>Hydrogenobacter</taxon>
    </lineage>
</organism>
<evidence type="ECO:0000256" key="9">
    <source>
        <dbReference type="ARBA" id="ARBA00022982"/>
    </source>
</evidence>
<keyword evidence="7 13" id="KW-0812">Transmembrane</keyword>
<name>A0A7C2V306_9AQUI</name>
<dbReference type="SUPFAM" id="SSF81342">
    <property type="entry name" value="Transmembrane di-heme cytochromes"/>
    <property type="match status" value="1"/>
</dbReference>
<keyword evidence="12 13" id="KW-0472">Membrane</keyword>
<dbReference type="PANTHER" id="PTHR30074:SF6">
    <property type="entry name" value="FORMATE DEHYDROGENASE GAMMA SUBUNIT"/>
    <property type="match status" value="1"/>
</dbReference>
<dbReference type="GO" id="GO:0036397">
    <property type="term" value="F:formate dehydrogenase (quinone) activity"/>
    <property type="evidence" value="ECO:0007669"/>
    <property type="project" value="TreeGrafter"/>
</dbReference>
<dbReference type="Pfam" id="PF01292">
    <property type="entry name" value="Ni_hydr_CYTB"/>
    <property type="match status" value="1"/>
</dbReference>
<feature type="domain" description="Cytochrome b561 bacterial/Ni-hydrogenase" evidence="14">
    <location>
        <begin position="14"/>
        <end position="189"/>
    </location>
</feature>
<dbReference type="InterPro" id="IPR011577">
    <property type="entry name" value="Cyt_b561_bac/Ni-Hgenase"/>
</dbReference>
<feature type="transmembrane region" description="Helical" evidence="13">
    <location>
        <begin position="61"/>
        <end position="78"/>
    </location>
</feature>
<dbReference type="GO" id="GO:0005886">
    <property type="term" value="C:plasma membrane"/>
    <property type="evidence" value="ECO:0007669"/>
    <property type="project" value="UniProtKB-SubCell"/>
</dbReference>
<evidence type="ECO:0000256" key="7">
    <source>
        <dbReference type="ARBA" id="ARBA00022692"/>
    </source>
</evidence>
<dbReference type="GO" id="GO:0046872">
    <property type="term" value="F:metal ion binding"/>
    <property type="evidence" value="ECO:0007669"/>
    <property type="project" value="UniProtKB-KW"/>
</dbReference>
<comment type="subcellular location">
    <subcellularLocation>
        <location evidence="2">Cell membrane</location>
        <topology evidence="2">Multi-pass membrane protein</topology>
    </subcellularLocation>
</comment>
<evidence type="ECO:0000256" key="10">
    <source>
        <dbReference type="ARBA" id="ARBA00022989"/>
    </source>
</evidence>
<evidence type="ECO:0000259" key="14">
    <source>
        <dbReference type="Pfam" id="PF01292"/>
    </source>
</evidence>
<evidence type="ECO:0000256" key="1">
    <source>
        <dbReference type="ARBA" id="ARBA00001971"/>
    </source>
</evidence>
<dbReference type="GO" id="GO:0009326">
    <property type="term" value="C:formate dehydrogenase complex"/>
    <property type="evidence" value="ECO:0007669"/>
    <property type="project" value="InterPro"/>
</dbReference>
<comment type="similarity">
    <text evidence="3">Belongs to the formate dehydrogenase gamma subunit family.</text>
</comment>
<keyword evidence="4" id="KW-0813">Transport</keyword>
<evidence type="ECO:0000256" key="5">
    <source>
        <dbReference type="ARBA" id="ARBA00022475"/>
    </source>
</evidence>
<feature type="transmembrane region" description="Helical" evidence="13">
    <location>
        <begin position="153"/>
        <end position="174"/>
    </location>
</feature>
<dbReference type="PANTHER" id="PTHR30074">
    <property type="entry name" value="FORMATE DEHYDROGENASE, NITRATE-INDUCIBLE, CYTOCHROME B556 FDN SUBUNIT"/>
    <property type="match status" value="1"/>
</dbReference>
<evidence type="ECO:0000256" key="3">
    <source>
        <dbReference type="ARBA" id="ARBA00010747"/>
    </source>
</evidence>
<gene>
    <name evidence="15" type="ORF">ENO47_02440</name>
</gene>
<feature type="transmembrane region" description="Helical" evidence="13">
    <location>
        <begin position="21"/>
        <end position="41"/>
    </location>
</feature>
<proteinExistence type="inferred from homology"/>
<dbReference type="GO" id="GO:0022904">
    <property type="term" value="P:respiratory electron transport chain"/>
    <property type="evidence" value="ECO:0007669"/>
    <property type="project" value="InterPro"/>
</dbReference>
<dbReference type="Gene3D" id="1.20.950.20">
    <property type="entry name" value="Transmembrane di-heme cytochromes, Chain C"/>
    <property type="match status" value="1"/>
</dbReference>
<dbReference type="GO" id="GO:0009055">
    <property type="term" value="F:electron transfer activity"/>
    <property type="evidence" value="ECO:0007669"/>
    <property type="project" value="InterPro"/>
</dbReference>
<protein>
    <submittedName>
        <fullName evidence="15">Formate dehydrogenase subunit gamma</fullName>
    </submittedName>
</protein>
<evidence type="ECO:0000256" key="13">
    <source>
        <dbReference type="SAM" id="Phobius"/>
    </source>
</evidence>
<evidence type="ECO:0000256" key="6">
    <source>
        <dbReference type="ARBA" id="ARBA00022617"/>
    </source>
</evidence>
<evidence type="ECO:0000256" key="2">
    <source>
        <dbReference type="ARBA" id="ARBA00004651"/>
    </source>
</evidence>
<comment type="caution">
    <text evidence="15">The sequence shown here is derived from an EMBL/GenBank/DDBJ whole genome shotgun (WGS) entry which is preliminary data.</text>
</comment>
<comment type="cofactor">
    <cofactor evidence="1">
        <name>heme</name>
        <dbReference type="ChEBI" id="CHEBI:30413"/>
    </cofactor>
</comment>
<keyword evidence="9" id="KW-0249">Electron transport</keyword>
<dbReference type="GO" id="GO:0008863">
    <property type="term" value="F:formate dehydrogenase (NAD+) activity"/>
    <property type="evidence" value="ECO:0007669"/>
    <property type="project" value="InterPro"/>
</dbReference>
<keyword evidence="5" id="KW-1003">Cell membrane</keyword>
<keyword evidence="8" id="KW-0479">Metal-binding</keyword>
<feature type="transmembrane region" description="Helical" evidence="13">
    <location>
        <begin position="120"/>
        <end position="141"/>
    </location>
</feature>
<keyword evidence="10 13" id="KW-1133">Transmembrane helix</keyword>
<accession>A0A7C2V306</accession>
<dbReference type="InterPro" id="IPR051817">
    <property type="entry name" value="FDH_cytochrome_b556_subunit"/>
</dbReference>
<sequence length="210" mass="24045">MEEIKKLEEIEVERFSRFDRFVHWLTAVPFVYLFLSGLGMYSPKFAWLLPFLGGREFSAWLHKWAGVVFSVGVLLMFLKWAKDFILDSDDIKWLSNVKYYIKGEEEKLPEVGKYNAGQKIFGWMVFIGGAVFLITGIVMWFPESFSINLVRLAILLHTIAFIVVGAGFIIHVYMGTIGVPGSLSSMITGKVSALWAASHHPKWFKEIIKR</sequence>
<reference evidence="15" key="1">
    <citation type="journal article" date="2020" name="mSystems">
        <title>Genome- and Community-Level Interaction Insights into Carbon Utilization and Element Cycling Functions of Hydrothermarchaeota in Hydrothermal Sediment.</title>
        <authorList>
            <person name="Zhou Z."/>
            <person name="Liu Y."/>
            <person name="Xu W."/>
            <person name="Pan J."/>
            <person name="Luo Z.H."/>
            <person name="Li M."/>
        </authorList>
    </citation>
    <scope>NUCLEOTIDE SEQUENCE [LARGE SCALE GENOMIC DNA]</scope>
    <source>
        <strain evidence="15">SpSt-132</strain>
    </source>
</reference>
<dbReference type="FunFam" id="1.20.950.20:FF:000002">
    <property type="entry name" value="Formate dehydrogenase cytochrome b556 subunit"/>
    <property type="match status" value="1"/>
</dbReference>
<dbReference type="EMBL" id="DSFP01000028">
    <property type="protein sequence ID" value="HEW45518.1"/>
    <property type="molecule type" value="Genomic_DNA"/>
</dbReference>
<evidence type="ECO:0000256" key="11">
    <source>
        <dbReference type="ARBA" id="ARBA00023004"/>
    </source>
</evidence>
<dbReference type="GO" id="GO:0009061">
    <property type="term" value="P:anaerobic respiration"/>
    <property type="evidence" value="ECO:0007669"/>
    <property type="project" value="TreeGrafter"/>
</dbReference>
<dbReference type="InterPro" id="IPR016174">
    <property type="entry name" value="Di-haem_cyt_TM"/>
</dbReference>
<dbReference type="GO" id="GO:0015944">
    <property type="term" value="P:formate oxidation"/>
    <property type="evidence" value="ECO:0007669"/>
    <property type="project" value="TreeGrafter"/>
</dbReference>
<evidence type="ECO:0000256" key="12">
    <source>
        <dbReference type="ARBA" id="ARBA00023136"/>
    </source>
</evidence>